<keyword evidence="4" id="KW-1185">Reference proteome</keyword>
<dbReference type="InterPro" id="IPR000719">
    <property type="entry name" value="Prot_kinase_dom"/>
</dbReference>
<feature type="domain" description="Protein kinase" evidence="1">
    <location>
        <begin position="300"/>
        <end position="557"/>
    </location>
</feature>
<dbReference type="InterPro" id="IPR051681">
    <property type="entry name" value="Ser/Thr_Kinases-Pseudokinases"/>
</dbReference>
<evidence type="ECO:0000259" key="1">
    <source>
        <dbReference type="PROSITE" id="PS50011"/>
    </source>
</evidence>
<sequence length="643" mass="74947">MSSNIVSFDLTPRILTNHVPVLFIPFKNNEIECNYCGNEYSKTQSEQKYCENCLISYIKYTTTDNTYLNTYIINASNERITVSIQKLCERCSEISYFKPIDLSFNYCLSAIYYHKNHYEITDSTLFQQWTLYSFEHGSDCSDCYQISSGWVKSSLTKELVPILYLPWWDSRDRCVSCWQELKYLHIENCQKWCSYCFIIYTGCRYCLMTNIIFGITKKSQCKKCKRILRINIDITNISSGNRNIDKFLASTRTFNDRNNSLIVNYMNNNTSLDPLNVYKFIKKKSYLKRPVIKWIQYSQIKNLRKIAEGGFSSVYKATLSEGTGDTDVAIKRLFNSQNISKYFLNELKSLYQCNKYKNGWVTHCHGITQDPVTQEYMLIMNYADGGNLHNYLQKNFINITWETKIHILWEISSGLRYIHKNNFIHRDIHSGNILLSKYWQIGDLGLSQPANSNSPNNGIYGVIPYVAPEIFESGEFSKKSDIYSLGMIMWELTTGCKPFADIEHDASLICKIIDGKRPVITNDTPKCFANLMKKCWDSNPLKRPSINEICNTVNKWYNLTSYKWNEWYYIFSFISSEFAEFKKAEIERMELIKLKKLGPEFSRKLHSKAIFTSRALNSLISESSTISSSSQEYISKELDIDIT</sequence>
<keyword evidence="3" id="KW-0808">Transferase</keyword>
<comment type="caution">
    <text evidence="2">The sequence shown here is derived from an EMBL/GenBank/DDBJ whole genome shotgun (WGS) entry which is preliminary data.</text>
</comment>
<dbReference type="AlphaFoldDB" id="A0A2Z6S6B4"/>
<dbReference type="SUPFAM" id="SSF56112">
    <property type="entry name" value="Protein kinase-like (PK-like)"/>
    <property type="match status" value="1"/>
</dbReference>
<proteinExistence type="predicted"/>
<dbReference type="Pfam" id="PF07714">
    <property type="entry name" value="PK_Tyr_Ser-Thr"/>
    <property type="match status" value="1"/>
</dbReference>
<dbReference type="InterPro" id="IPR001245">
    <property type="entry name" value="Ser-Thr/Tyr_kinase_cat_dom"/>
</dbReference>
<dbReference type="InterPro" id="IPR011009">
    <property type="entry name" value="Kinase-like_dom_sf"/>
</dbReference>
<dbReference type="PROSITE" id="PS50011">
    <property type="entry name" value="PROTEIN_KINASE_DOM"/>
    <property type="match status" value="1"/>
</dbReference>
<dbReference type="PRINTS" id="PR00109">
    <property type="entry name" value="TYRKINASE"/>
</dbReference>
<dbReference type="GO" id="GO:0004674">
    <property type="term" value="F:protein serine/threonine kinase activity"/>
    <property type="evidence" value="ECO:0007669"/>
    <property type="project" value="TreeGrafter"/>
</dbReference>
<dbReference type="PANTHER" id="PTHR44329">
    <property type="entry name" value="SERINE/THREONINE-PROTEIN KINASE TNNI3K-RELATED"/>
    <property type="match status" value="1"/>
</dbReference>
<evidence type="ECO:0000313" key="3">
    <source>
        <dbReference type="EMBL" id="GES79333.1"/>
    </source>
</evidence>
<dbReference type="Gene3D" id="1.10.510.10">
    <property type="entry name" value="Transferase(Phosphotransferase) domain 1"/>
    <property type="match status" value="1"/>
</dbReference>
<dbReference type="EMBL" id="BLAL01000043">
    <property type="protein sequence ID" value="GES79333.1"/>
    <property type="molecule type" value="Genomic_DNA"/>
</dbReference>
<evidence type="ECO:0000313" key="2">
    <source>
        <dbReference type="EMBL" id="GBC04710.1"/>
    </source>
</evidence>
<dbReference type="OrthoDB" id="2400589at2759"/>
<dbReference type="EMBL" id="BEXD01003962">
    <property type="protein sequence ID" value="GBC04710.1"/>
    <property type="molecule type" value="Genomic_DNA"/>
</dbReference>
<gene>
    <name evidence="3" type="ORF">RCL2_000663700</name>
    <name evidence="2" type="ORF">RclHR1_05820002</name>
</gene>
<organism evidence="2 4">
    <name type="scientific">Rhizophagus clarus</name>
    <dbReference type="NCBI Taxonomy" id="94130"/>
    <lineage>
        <taxon>Eukaryota</taxon>
        <taxon>Fungi</taxon>
        <taxon>Fungi incertae sedis</taxon>
        <taxon>Mucoromycota</taxon>
        <taxon>Glomeromycotina</taxon>
        <taxon>Glomeromycetes</taxon>
        <taxon>Glomerales</taxon>
        <taxon>Glomeraceae</taxon>
        <taxon>Rhizophagus</taxon>
    </lineage>
</organism>
<keyword evidence="3" id="KW-0418">Kinase</keyword>
<dbReference type="Proteomes" id="UP000247702">
    <property type="component" value="Unassembled WGS sequence"/>
</dbReference>
<reference evidence="3" key="2">
    <citation type="submission" date="2019-10" db="EMBL/GenBank/DDBJ databases">
        <title>Conservation and host-specific expression of non-tandemly repeated heterogenous ribosome RNA gene in arbuscular mycorrhizal fungi.</title>
        <authorList>
            <person name="Maeda T."/>
            <person name="Kobayashi Y."/>
            <person name="Nakagawa T."/>
            <person name="Ezawa T."/>
            <person name="Yamaguchi K."/>
            <person name="Bino T."/>
            <person name="Nishimoto Y."/>
            <person name="Shigenobu S."/>
            <person name="Kawaguchi M."/>
        </authorList>
    </citation>
    <scope>NUCLEOTIDE SEQUENCE</scope>
    <source>
        <strain evidence="3">HR1</strain>
    </source>
</reference>
<name>A0A2Z6S6B4_9GLOM</name>
<dbReference type="GO" id="GO:0005524">
    <property type="term" value="F:ATP binding"/>
    <property type="evidence" value="ECO:0007669"/>
    <property type="project" value="InterPro"/>
</dbReference>
<accession>A0A2Z6S6B4</accession>
<dbReference type="Proteomes" id="UP000615446">
    <property type="component" value="Unassembled WGS sequence"/>
</dbReference>
<evidence type="ECO:0000313" key="4">
    <source>
        <dbReference type="Proteomes" id="UP000247702"/>
    </source>
</evidence>
<protein>
    <submittedName>
        <fullName evidence="3">Kinase-like domain-containing protein</fullName>
    </submittedName>
</protein>
<reference evidence="2 4" key="1">
    <citation type="submission" date="2017-11" db="EMBL/GenBank/DDBJ databases">
        <title>The genome of Rhizophagus clarus HR1 reveals common genetic basis of auxotrophy among arbuscular mycorrhizal fungi.</title>
        <authorList>
            <person name="Kobayashi Y."/>
        </authorList>
    </citation>
    <scope>NUCLEOTIDE SEQUENCE [LARGE SCALE GENOMIC DNA]</scope>
    <source>
        <strain evidence="2 4">HR1</strain>
    </source>
</reference>